<name>A0ABY1PSX2_9BURK</name>
<proteinExistence type="predicted"/>
<dbReference type="SUPFAM" id="SSF51735">
    <property type="entry name" value="NAD(P)-binding Rossmann-fold domains"/>
    <property type="match status" value="1"/>
</dbReference>
<protein>
    <submittedName>
        <fullName evidence="2">UDP-glucose 4-epimerase</fullName>
    </submittedName>
</protein>
<dbReference type="Pfam" id="PF01370">
    <property type="entry name" value="Epimerase"/>
    <property type="match status" value="1"/>
</dbReference>
<dbReference type="PANTHER" id="PTHR43245:SF58">
    <property type="entry name" value="BLL5923 PROTEIN"/>
    <property type="match status" value="1"/>
</dbReference>
<feature type="domain" description="NAD-dependent epimerase/dehydratase" evidence="1">
    <location>
        <begin position="4"/>
        <end position="148"/>
    </location>
</feature>
<organism evidence="2 3">
    <name type="scientific">Noviherbaspirillum suwonense</name>
    <dbReference type="NCBI Taxonomy" id="1224511"/>
    <lineage>
        <taxon>Bacteria</taxon>
        <taxon>Pseudomonadati</taxon>
        <taxon>Pseudomonadota</taxon>
        <taxon>Betaproteobacteria</taxon>
        <taxon>Burkholderiales</taxon>
        <taxon>Oxalobacteraceae</taxon>
        <taxon>Noviherbaspirillum</taxon>
    </lineage>
</organism>
<accession>A0ABY1PSX2</accession>
<dbReference type="Gene3D" id="3.40.50.720">
    <property type="entry name" value="NAD(P)-binding Rossmann-like Domain"/>
    <property type="match status" value="1"/>
</dbReference>
<evidence type="ECO:0000313" key="2">
    <source>
        <dbReference type="EMBL" id="SMP42105.1"/>
    </source>
</evidence>
<dbReference type="Proteomes" id="UP001158049">
    <property type="component" value="Unassembled WGS sequence"/>
</dbReference>
<dbReference type="InterPro" id="IPR036291">
    <property type="entry name" value="NAD(P)-bd_dom_sf"/>
</dbReference>
<comment type="caution">
    <text evidence="2">The sequence shown here is derived from an EMBL/GenBank/DDBJ whole genome shotgun (WGS) entry which is preliminary data.</text>
</comment>
<evidence type="ECO:0000259" key="1">
    <source>
        <dbReference type="Pfam" id="PF01370"/>
    </source>
</evidence>
<dbReference type="InterPro" id="IPR050177">
    <property type="entry name" value="Lipid_A_modif_metabolic_enz"/>
</dbReference>
<evidence type="ECO:0000313" key="3">
    <source>
        <dbReference type="Proteomes" id="UP001158049"/>
    </source>
</evidence>
<reference evidence="2 3" key="1">
    <citation type="submission" date="2017-05" db="EMBL/GenBank/DDBJ databases">
        <authorList>
            <person name="Varghese N."/>
            <person name="Submissions S."/>
        </authorList>
    </citation>
    <scope>NUCLEOTIDE SEQUENCE [LARGE SCALE GENOMIC DNA]</scope>
    <source>
        <strain evidence="2 3">DSM 26001</strain>
    </source>
</reference>
<dbReference type="InterPro" id="IPR001509">
    <property type="entry name" value="Epimerase_deHydtase"/>
</dbReference>
<keyword evidence="3" id="KW-1185">Reference proteome</keyword>
<gene>
    <name evidence="2" type="ORF">SAMN06295970_101152</name>
</gene>
<dbReference type="PANTHER" id="PTHR43245">
    <property type="entry name" value="BIFUNCTIONAL POLYMYXIN RESISTANCE PROTEIN ARNA"/>
    <property type="match status" value="1"/>
</dbReference>
<sequence>MMQEQAADPEAVYRAMNVDATMRLAEQAAAQGVRRFIFVSSVKVNGEHTLSQPFRANDPPAPEDAYGRSKLAAELALQAWAARTGTELVIVRPPLVYGPGVRANFLRLMQLVKSGVPLPLGNVRNSRSVVALGNLVDFLLLCASHPGAAGATWMVSDNRDLSLPELITLIATAMGRPARLLPVPTGLLAAGASLLGRRAAAGRLLDSLQVDVRPALDRLGWTPPLDVETGIRLAVAPLLNPYPIADQ</sequence>
<dbReference type="EMBL" id="FXUL01000001">
    <property type="protein sequence ID" value="SMP42105.1"/>
    <property type="molecule type" value="Genomic_DNA"/>
</dbReference>